<evidence type="ECO:0000313" key="3">
    <source>
        <dbReference type="Proteomes" id="UP000256645"/>
    </source>
</evidence>
<organism evidence="2 3">
    <name type="scientific">Coleophoma cylindrospora</name>
    <dbReference type="NCBI Taxonomy" id="1849047"/>
    <lineage>
        <taxon>Eukaryota</taxon>
        <taxon>Fungi</taxon>
        <taxon>Dikarya</taxon>
        <taxon>Ascomycota</taxon>
        <taxon>Pezizomycotina</taxon>
        <taxon>Leotiomycetes</taxon>
        <taxon>Helotiales</taxon>
        <taxon>Dermateaceae</taxon>
        <taxon>Coleophoma</taxon>
    </lineage>
</organism>
<gene>
    <name evidence="2" type="ORF">BP6252_11243</name>
</gene>
<feature type="signal peptide" evidence="1">
    <location>
        <begin position="1"/>
        <end position="21"/>
    </location>
</feature>
<dbReference type="EMBL" id="PDLM01000013">
    <property type="protein sequence ID" value="RDW63698.1"/>
    <property type="molecule type" value="Genomic_DNA"/>
</dbReference>
<protein>
    <submittedName>
        <fullName evidence="2">Uncharacterized protein</fullName>
    </submittedName>
</protein>
<keyword evidence="1" id="KW-0732">Signal</keyword>
<keyword evidence="3" id="KW-1185">Reference proteome</keyword>
<proteinExistence type="predicted"/>
<accession>A0A3D8QPU1</accession>
<dbReference type="AlphaFoldDB" id="A0A3D8QPU1"/>
<evidence type="ECO:0000313" key="2">
    <source>
        <dbReference type="EMBL" id="RDW63698.1"/>
    </source>
</evidence>
<comment type="caution">
    <text evidence="2">The sequence shown here is derived from an EMBL/GenBank/DDBJ whole genome shotgun (WGS) entry which is preliminary data.</text>
</comment>
<dbReference type="SUPFAM" id="SSF52047">
    <property type="entry name" value="RNI-like"/>
    <property type="match status" value="1"/>
</dbReference>
<dbReference type="InterPro" id="IPR032675">
    <property type="entry name" value="LRR_dom_sf"/>
</dbReference>
<dbReference type="PROSITE" id="PS51257">
    <property type="entry name" value="PROKAR_LIPOPROTEIN"/>
    <property type="match status" value="1"/>
</dbReference>
<dbReference type="Gene3D" id="3.80.10.10">
    <property type="entry name" value="Ribonuclease Inhibitor"/>
    <property type="match status" value="1"/>
</dbReference>
<reference evidence="2 3" key="1">
    <citation type="journal article" date="2018" name="IMA Fungus">
        <title>IMA Genome-F 9: Draft genome sequence of Annulohypoxylon stygium, Aspergillus mulundensis, Berkeleyomyces basicola (syn. Thielaviopsis basicola), Ceratocystis smalleyi, two Cercospora beticola strains, Coleophoma cylindrospora, Fusarium fracticaudum, Phialophora cf. hyalina, and Morchella septimelata.</title>
        <authorList>
            <person name="Wingfield B.D."/>
            <person name="Bills G.F."/>
            <person name="Dong Y."/>
            <person name="Huang W."/>
            <person name="Nel W.J."/>
            <person name="Swalarsk-Parry B.S."/>
            <person name="Vaghefi N."/>
            <person name="Wilken P.M."/>
            <person name="An Z."/>
            <person name="de Beer Z.W."/>
            <person name="De Vos L."/>
            <person name="Chen L."/>
            <person name="Duong T.A."/>
            <person name="Gao Y."/>
            <person name="Hammerbacher A."/>
            <person name="Kikkert J.R."/>
            <person name="Li Y."/>
            <person name="Li H."/>
            <person name="Li K."/>
            <person name="Li Q."/>
            <person name="Liu X."/>
            <person name="Ma X."/>
            <person name="Naidoo K."/>
            <person name="Pethybridge S.J."/>
            <person name="Sun J."/>
            <person name="Steenkamp E.T."/>
            <person name="van der Nest M.A."/>
            <person name="van Wyk S."/>
            <person name="Wingfield M.J."/>
            <person name="Xiong C."/>
            <person name="Yue Q."/>
            <person name="Zhang X."/>
        </authorList>
    </citation>
    <scope>NUCLEOTIDE SEQUENCE [LARGE SCALE GENOMIC DNA]</scope>
    <source>
        <strain evidence="2 3">BP6252</strain>
    </source>
</reference>
<feature type="chain" id="PRO_5017607807" evidence="1">
    <location>
        <begin position="22"/>
        <end position="434"/>
    </location>
</feature>
<dbReference type="Proteomes" id="UP000256645">
    <property type="component" value="Unassembled WGS sequence"/>
</dbReference>
<dbReference type="OrthoDB" id="3636801at2759"/>
<evidence type="ECO:0000256" key="1">
    <source>
        <dbReference type="SAM" id="SignalP"/>
    </source>
</evidence>
<name>A0A3D8QPU1_9HELO</name>
<sequence>MMKMWLVCGLVFLSSLSCVLAWSDWAEWVPDAVTEFIDNPMRRSRIPRFILDAKHPWILENKRKLESLPDAEAFLCGLDAPSDEPVVHVNNGLELPRDLFHYLEIDNRRLSRPGWRNALERLREMKRCPQALARVKTFKVNIYVHDRYSDWFLRVREPSRPYKESLKLCGDVLEAMTGLESLKWEIDAEHAHWFEEAFKHRNLTLPSPKHLLIGPLSHYLVGMCPNVEAIENIDVVCWKHSQHQNPGLLLVRSTSSAKNLTRLALHACFEGWSPELAREVLEYMPQLTSLELKNCFESMYLDPAYSVNPPRPAGKLLRGILAEISNFPNLTHLDLPASYELDLGFDGGPICGNAYDGPGGARYQREVLAESYRATELGGVIVAEVLPHLTGFTVGGHQPNITRDEGGISNVTWFWTGKLDEWLLARIPDYHDEL</sequence>